<gene>
    <name evidence="1" type="ORF">GCM10010211_14680</name>
</gene>
<organism evidence="1 2">
    <name type="scientific">Streptomyces albospinus</name>
    <dbReference type="NCBI Taxonomy" id="285515"/>
    <lineage>
        <taxon>Bacteria</taxon>
        <taxon>Bacillati</taxon>
        <taxon>Actinomycetota</taxon>
        <taxon>Actinomycetes</taxon>
        <taxon>Kitasatosporales</taxon>
        <taxon>Streptomycetaceae</taxon>
        <taxon>Streptomyces</taxon>
    </lineage>
</organism>
<protein>
    <submittedName>
        <fullName evidence="1">Uncharacterized protein</fullName>
    </submittedName>
</protein>
<keyword evidence="2" id="KW-1185">Reference proteome</keyword>
<comment type="caution">
    <text evidence="1">The sequence shown here is derived from an EMBL/GenBank/DDBJ whole genome shotgun (WGS) entry which is preliminary data.</text>
</comment>
<evidence type="ECO:0000313" key="1">
    <source>
        <dbReference type="EMBL" id="GGU51125.1"/>
    </source>
</evidence>
<dbReference type="EMBL" id="BMRP01000003">
    <property type="protein sequence ID" value="GGU51125.1"/>
    <property type="molecule type" value="Genomic_DNA"/>
</dbReference>
<proteinExistence type="predicted"/>
<evidence type="ECO:0000313" key="2">
    <source>
        <dbReference type="Proteomes" id="UP000654471"/>
    </source>
</evidence>
<reference evidence="2" key="1">
    <citation type="journal article" date="2019" name="Int. J. Syst. Evol. Microbiol.">
        <title>The Global Catalogue of Microorganisms (GCM) 10K type strain sequencing project: providing services to taxonomists for standard genome sequencing and annotation.</title>
        <authorList>
            <consortium name="The Broad Institute Genomics Platform"/>
            <consortium name="The Broad Institute Genome Sequencing Center for Infectious Disease"/>
            <person name="Wu L."/>
            <person name="Ma J."/>
        </authorList>
    </citation>
    <scope>NUCLEOTIDE SEQUENCE [LARGE SCALE GENOMIC DNA]</scope>
    <source>
        <strain evidence="2">JCM 3399</strain>
    </source>
</reference>
<sequence length="96" mass="10136">MKNFRTFTHRGTCSAATASDAMDNVSDAVHAAPVSAMAMIFRMRSLPLTAPAVPMARPSPPASMPLPPWLSVLLLMENSPNGDGKADYPGPDVDVP</sequence>
<name>A0ABQ2UW63_9ACTN</name>
<dbReference type="Proteomes" id="UP000654471">
    <property type="component" value="Unassembled WGS sequence"/>
</dbReference>
<accession>A0ABQ2UW63</accession>